<reference evidence="1 2" key="1">
    <citation type="journal article" date="2019" name="Int. J. Syst. Evol. Microbiol.">
        <title>The Global Catalogue of Microorganisms (GCM) 10K type strain sequencing project: providing services to taxonomists for standard genome sequencing and annotation.</title>
        <authorList>
            <consortium name="The Broad Institute Genomics Platform"/>
            <consortium name="The Broad Institute Genome Sequencing Center for Infectious Disease"/>
            <person name="Wu L."/>
            <person name="Ma J."/>
        </authorList>
    </citation>
    <scope>NUCLEOTIDE SEQUENCE [LARGE SCALE GENOMIC DNA]</scope>
    <source>
        <strain evidence="1 2">JCM 12928</strain>
    </source>
</reference>
<name>A0ABN1GU13_9CAUL</name>
<evidence type="ECO:0000313" key="1">
    <source>
        <dbReference type="EMBL" id="GAA0619485.1"/>
    </source>
</evidence>
<protein>
    <submittedName>
        <fullName evidence="1">Uncharacterized protein</fullName>
    </submittedName>
</protein>
<comment type="caution">
    <text evidence="1">The sequence shown here is derived from an EMBL/GenBank/DDBJ whole genome shotgun (WGS) entry which is preliminary data.</text>
</comment>
<keyword evidence="2" id="KW-1185">Reference proteome</keyword>
<dbReference type="EMBL" id="BAAAGA010000002">
    <property type="protein sequence ID" value="GAA0619485.1"/>
    <property type="molecule type" value="Genomic_DNA"/>
</dbReference>
<sequence length="66" mass="6578">MIITAMAVNTGANGWPKTDWGDAAARAVAARASGVWAVVLGSSARLIVMIGSGNAESLTVSYGPAS</sequence>
<evidence type="ECO:0000313" key="2">
    <source>
        <dbReference type="Proteomes" id="UP001501352"/>
    </source>
</evidence>
<accession>A0ABN1GU13</accession>
<proteinExistence type="predicted"/>
<organism evidence="1 2">
    <name type="scientific">Brevundimonas kwangchunensis</name>
    <dbReference type="NCBI Taxonomy" id="322163"/>
    <lineage>
        <taxon>Bacteria</taxon>
        <taxon>Pseudomonadati</taxon>
        <taxon>Pseudomonadota</taxon>
        <taxon>Alphaproteobacteria</taxon>
        <taxon>Caulobacterales</taxon>
        <taxon>Caulobacteraceae</taxon>
        <taxon>Brevundimonas</taxon>
    </lineage>
</organism>
<gene>
    <name evidence="1" type="ORF">GCM10009422_13760</name>
</gene>
<dbReference type="Proteomes" id="UP001501352">
    <property type="component" value="Unassembled WGS sequence"/>
</dbReference>